<dbReference type="PANTHER" id="PTHR10492:SF101">
    <property type="entry name" value="ATP-DEPENDENT DNA HELICASE"/>
    <property type="match status" value="1"/>
</dbReference>
<name>A0A978VYP3_ZIZJJ</name>
<reference evidence="2" key="1">
    <citation type="journal article" date="2021" name="Front. Plant Sci.">
        <title>Chromosome-Scale Genome Assembly for Chinese Sour Jujube and Insights Into Its Genome Evolution and Domestication Signature.</title>
        <authorList>
            <person name="Shen L.-Y."/>
            <person name="Luo H."/>
            <person name="Wang X.-L."/>
            <person name="Wang X.-M."/>
            <person name="Qiu X.-J."/>
            <person name="Liu H."/>
            <person name="Zhou S.-S."/>
            <person name="Jia K.-H."/>
            <person name="Nie S."/>
            <person name="Bao Y.-T."/>
            <person name="Zhang R.-G."/>
            <person name="Yun Q.-Z."/>
            <person name="Chai Y.-H."/>
            <person name="Lu J.-Y."/>
            <person name="Li Y."/>
            <person name="Zhao S.-W."/>
            <person name="Mao J.-F."/>
            <person name="Jia S.-G."/>
            <person name="Mao Y.-M."/>
        </authorList>
    </citation>
    <scope>NUCLEOTIDE SEQUENCE</scope>
    <source>
        <strain evidence="2">AT0</strain>
        <tissue evidence="2">Leaf</tissue>
    </source>
</reference>
<evidence type="ECO:0000313" key="3">
    <source>
        <dbReference type="Proteomes" id="UP000813462"/>
    </source>
</evidence>
<dbReference type="Proteomes" id="UP000813462">
    <property type="component" value="Unassembled WGS sequence"/>
</dbReference>
<gene>
    <name evidence="2" type="ORF">FEM48_Zijuj01G0027500</name>
</gene>
<evidence type="ECO:0000259" key="1">
    <source>
        <dbReference type="Pfam" id="PF21530"/>
    </source>
</evidence>
<dbReference type="Pfam" id="PF21530">
    <property type="entry name" value="Pif1_2B_dom"/>
    <property type="match status" value="1"/>
</dbReference>
<evidence type="ECO:0000313" key="2">
    <source>
        <dbReference type="EMBL" id="KAH7544827.1"/>
    </source>
</evidence>
<comment type="caution">
    <text evidence="2">The sequence shown here is derived from an EMBL/GenBank/DDBJ whole genome shotgun (WGS) entry which is preliminary data.</text>
</comment>
<organism evidence="2 3">
    <name type="scientific">Ziziphus jujuba var. spinosa</name>
    <dbReference type="NCBI Taxonomy" id="714518"/>
    <lineage>
        <taxon>Eukaryota</taxon>
        <taxon>Viridiplantae</taxon>
        <taxon>Streptophyta</taxon>
        <taxon>Embryophyta</taxon>
        <taxon>Tracheophyta</taxon>
        <taxon>Spermatophyta</taxon>
        <taxon>Magnoliopsida</taxon>
        <taxon>eudicotyledons</taxon>
        <taxon>Gunneridae</taxon>
        <taxon>Pentapetalae</taxon>
        <taxon>rosids</taxon>
        <taxon>fabids</taxon>
        <taxon>Rosales</taxon>
        <taxon>Rhamnaceae</taxon>
        <taxon>Paliureae</taxon>
        <taxon>Ziziphus</taxon>
    </lineage>
</organism>
<sequence>MMNRYCFEVLDRTMRDILRFSNPLSLEQSFGVLKLTKNMRLQSIDSDIDKNELKAFSEWISSSGDGIIRGLNDGHAMIDIPDDLLIKDTEDSATSIVNSTYPSFSENINDPSYLQERAILAPTLDIVESINNYVSSLNRTKENTYLSSDATCRSDSNIDLIGDLHTLEFLNAIKCSGMPNHQLKLKVDVPVMLLRNVDHSLGLCNGTRLVITRLGNHVLKGKVILGSNAGV</sequence>
<dbReference type="SUPFAM" id="SSF52540">
    <property type="entry name" value="P-loop containing nucleoside triphosphate hydrolases"/>
    <property type="match status" value="1"/>
</dbReference>
<dbReference type="PANTHER" id="PTHR10492">
    <property type="match status" value="1"/>
</dbReference>
<accession>A0A978VYP3</accession>
<dbReference type="InterPro" id="IPR027417">
    <property type="entry name" value="P-loop_NTPase"/>
</dbReference>
<dbReference type="EMBL" id="JAEACU010000001">
    <property type="protein sequence ID" value="KAH7544827.1"/>
    <property type="molecule type" value="Genomic_DNA"/>
</dbReference>
<dbReference type="InterPro" id="IPR049163">
    <property type="entry name" value="Pif1-like_2B_dom"/>
</dbReference>
<dbReference type="AlphaFoldDB" id="A0A978VYP3"/>
<protein>
    <recommendedName>
        <fullName evidence="1">DNA helicase Pif1-like 2B domain-containing protein</fullName>
    </recommendedName>
</protein>
<proteinExistence type="predicted"/>
<feature type="domain" description="DNA helicase Pif1-like 2B" evidence="1">
    <location>
        <begin position="168"/>
        <end position="214"/>
    </location>
</feature>